<comment type="caution">
    <text evidence="1">The sequence shown here is derived from an EMBL/GenBank/DDBJ whole genome shotgun (WGS) entry which is preliminary data.</text>
</comment>
<dbReference type="Proteomes" id="UP001163850">
    <property type="component" value="Unassembled WGS sequence"/>
</dbReference>
<name>A0AA38PS56_9AGAR</name>
<proteinExistence type="predicted"/>
<reference evidence="1" key="1">
    <citation type="submission" date="2022-08" db="EMBL/GenBank/DDBJ databases">
        <authorList>
            <consortium name="DOE Joint Genome Institute"/>
            <person name="Min B."/>
            <person name="Riley R."/>
            <person name="Sierra-Patev S."/>
            <person name="Naranjo-Ortiz M."/>
            <person name="Looney B."/>
            <person name="Konkel Z."/>
            <person name="Slot J.C."/>
            <person name="Sakamoto Y."/>
            <person name="Steenwyk J.L."/>
            <person name="Rokas A."/>
            <person name="Carro J."/>
            <person name="Camarero S."/>
            <person name="Ferreira P."/>
            <person name="Molpeceres G."/>
            <person name="Ruiz-Duenas F.J."/>
            <person name="Serrano A."/>
            <person name="Henrissat B."/>
            <person name="Drula E."/>
            <person name="Hughes K.W."/>
            <person name="Mata J.L."/>
            <person name="Ishikawa N.K."/>
            <person name="Vargas-Isla R."/>
            <person name="Ushijima S."/>
            <person name="Smith C.A."/>
            <person name="Ahrendt S."/>
            <person name="Andreopoulos W."/>
            <person name="He G."/>
            <person name="Labutti K."/>
            <person name="Lipzen A."/>
            <person name="Ng V."/>
            <person name="Sandor L."/>
            <person name="Barry K."/>
            <person name="Martinez A.T."/>
            <person name="Xiao Y."/>
            <person name="Gibbons J.G."/>
            <person name="Terashima K."/>
            <person name="Hibbett D.S."/>
            <person name="Grigoriev I.V."/>
        </authorList>
    </citation>
    <scope>NUCLEOTIDE SEQUENCE</scope>
    <source>
        <strain evidence="1">TFB7829</strain>
    </source>
</reference>
<dbReference type="SUPFAM" id="SSF47823">
    <property type="entry name" value="lambda integrase-like, N-terminal domain"/>
    <property type="match status" value="1"/>
</dbReference>
<evidence type="ECO:0000313" key="1">
    <source>
        <dbReference type="EMBL" id="KAJ3980717.1"/>
    </source>
</evidence>
<dbReference type="EMBL" id="MU802164">
    <property type="protein sequence ID" value="KAJ3980717.1"/>
    <property type="molecule type" value="Genomic_DNA"/>
</dbReference>
<protein>
    <recommendedName>
        <fullName evidence="3">Core-binding (CB) domain-containing protein</fullName>
    </recommendedName>
</protein>
<evidence type="ECO:0000313" key="2">
    <source>
        <dbReference type="Proteomes" id="UP001163850"/>
    </source>
</evidence>
<dbReference type="AlphaFoldDB" id="A0AA38PS56"/>
<evidence type="ECO:0008006" key="3">
    <source>
        <dbReference type="Google" id="ProtNLM"/>
    </source>
</evidence>
<accession>A0AA38PS56</accession>
<feature type="non-terminal residue" evidence="1">
    <location>
        <position position="1"/>
    </location>
</feature>
<feature type="non-terminal residue" evidence="1">
    <location>
        <position position="232"/>
    </location>
</feature>
<gene>
    <name evidence="1" type="ORF">F5890DRAFT_1394927</name>
</gene>
<organism evidence="1 2">
    <name type="scientific">Lentinula detonsa</name>
    <dbReference type="NCBI Taxonomy" id="2804962"/>
    <lineage>
        <taxon>Eukaryota</taxon>
        <taxon>Fungi</taxon>
        <taxon>Dikarya</taxon>
        <taxon>Basidiomycota</taxon>
        <taxon>Agaricomycotina</taxon>
        <taxon>Agaricomycetes</taxon>
        <taxon>Agaricomycetidae</taxon>
        <taxon>Agaricales</taxon>
        <taxon>Marasmiineae</taxon>
        <taxon>Omphalotaceae</taxon>
        <taxon>Lentinula</taxon>
    </lineage>
</organism>
<sequence length="232" mass="26347">SRTTRPTSSLSFIDERAAFLQSNAIEKSTVSAYRTGARDYISFCLSHDLSIEPTPLTLSRYIAHTSQFIASAPKYLTGAQHFLKSIYPDFGSNRNSALVQATINGSRKLRADPVKRKLPIRPSHLLIFEQRYYGNPSYDNLLFLVIISCMFYGCHRSGELVVKGSRSTINYRKIIKRSSLHFQNGHAGYRLPYHKADPTWFARIGISEGVIQALGRWSSDAWKIYIRDHPTI</sequence>